<proteinExistence type="predicted"/>
<evidence type="ECO:0000313" key="2">
    <source>
        <dbReference type="Proteomes" id="UP000792457"/>
    </source>
</evidence>
<comment type="caution">
    <text evidence="1">The sequence shown here is derived from an EMBL/GenBank/DDBJ whole genome shotgun (WGS) entry which is preliminary data.</text>
</comment>
<keyword evidence="2" id="KW-1185">Reference proteome</keyword>
<name>A0A8K0KM62_LADFU</name>
<dbReference type="EMBL" id="KZ309016">
    <property type="protein sequence ID" value="KAG8236351.1"/>
    <property type="molecule type" value="Genomic_DNA"/>
</dbReference>
<sequence length="95" mass="11011">MKMFMKHKMRLNQLLPSFNKFYFKMFAILISVGRIREKMETYQDEDELFEEDVVFDHAGLLDSTTKTKTAIRRISTGKCALFAKTLGLCGAFFGL</sequence>
<dbReference type="Proteomes" id="UP000792457">
    <property type="component" value="Unassembled WGS sequence"/>
</dbReference>
<accession>A0A8K0KM62</accession>
<protein>
    <submittedName>
        <fullName evidence="1">Uncharacterized protein</fullName>
    </submittedName>
</protein>
<dbReference type="AlphaFoldDB" id="A0A8K0KM62"/>
<organism evidence="1 2">
    <name type="scientific">Ladona fulva</name>
    <name type="common">Scarce chaser dragonfly</name>
    <name type="synonym">Libellula fulva</name>
    <dbReference type="NCBI Taxonomy" id="123851"/>
    <lineage>
        <taxon>Eukaryota</taxon>
        <taxon>Metazoa</taxon>
        <taxon>Ecdysozoa</taxon>
        <taxon>Arthropoda</taxon>
        <taxon>Hexapoda</taxon>
        <taxon>Insecta</taxon>
        <taxon>Pterygota</taxon>
        <taxon>Palaeoptera</taxon>
        <taxon>Odonata</taxon>
        <taxon>Epiprocta</taxon>
        <taxon>Anisoptera</taxon>
        <taxon>Libelluloidea</taxon>
        <taxon>Libellulidae</taxon>
        <taxon>Ladona</taxon>
    </lineage>
</organism>
<feature type="non-terminal residue" evidence="1">
    <location>
        <position position="1"/>
    </location>
</feature>
<gene>
    <name evidence="1" type="ORF">J437_LFUL016773</name>
</gene>
<evidence type="ECO:0000313" key="1">
    <source>
        <dbReference type="EMBL" id="KAG8236351.1"/>
    </source>
</evidence>
<reference evidence="1" key="1">
    <citation type="submission" date="2013-04" db="EMBL/GenBank/DDBJ databases">
        <authorList>
            <person name="Qu J."/>
            <person name="Murali S.C."/>
            <person name="Bandaranaike D."/>
            <person name="Bellair M."/>
            <person name="Blankenburg K."/>
            <person name="Chao H."/>
            <person name="Dinh H."/>
            <person name="Doddapaneni H."/>
            <person name="Downs B."/>
            <person name="Dugan-Rocha S."/>
            <person name="Elkadiri S."/>
            <person name="Gnanaolivu R.D."/>
            <person name="Hernandez B."/>
            <person name="Javaid M."/>
            <person name="Jayaseelan J.C."/>
            <person name="Lee S."/>
            <person name="Li M."/>
            <person name="Ming W."/>
            <person name="Munidasa M."/>
            <person name="Muniz J."/>
            <person name="Nguyen L."/>
            <person name="Ongeri F."/>
            <person name="Osuji N."/>
            <person name="Pu L.-L."/>
            <person name="Puazo M."/>
            <person name="Qu C."/>
            <person name="Quiroz J."/>
            <person name="Raj R."/>
            <person name="Weissenberger G."/>
            <person name="Xin Y."/>
            <person name="Zou X."/>
            <person name="Han Y."/>
            <person name="Richards S."/>
            <person name="Worley K."/>
            <person name="Muzny D."/>
            <person name="Gibbs R."/>
        </authorList>
    </citation>
    <scope>NUCLEOTIDE SEQUENCE</scope>
    <source>
        <strain evidence="1">Sampled in the wild</strain>
    </source>
</reference>
<reference evidence="1" key="2">
    <citation type="submission" date="2017-10" db="EMBL/GenBank/DDBJ databases">
        <title>Ladona fulva Genome sequencing and assembly.</title>
        <authorList>
            <person name="Murali S."/>
            <person name="Richards S."/>
            <person name="Bandaranaike D."/>
            <person name="Bellair M."/>
            <person name="Blankenburg K."/>
            <person name="Chao H."/>
            <person name="Dinh H."/>
            <person name="Doddapaneni H."/>
            <person name="Dugan-Rocha S."/>
            <person name="Elkadiri S."/>
            <person name="Gnanaolivu R."/>
            <person name="Hernandez B."/>
            <person name="Skinner E."/>
            <person name="Javaid M."/>
            <person name="Lee S."/>
            <person name="Li M."/>
            <person name="Ming W."/>
            <person name="Munidasa M."/>
            <person name="Muniz J."/>
            <person name="Nguyen L."/>
            <person name="Hughes D."/>
            <person name="Osuji N."/>
            <person name="Pu L.-L."/>
            <person name="Puazo M."/>
            <person name="Qu C."/>
            <person name="Quiroz J."/>
            <person name="Raj R."/>
            <person name="Weissenberger G."/>
            <person name="Xin Y."/>
            <person name="Zou X."/>
            <person name="Han Y."/>
            <person name="Worley K."/>
            <person name="Muzny D."/>
            <person name="Gibbs R."/>
        </authorList>
    </citation>
    <scope>NUCLEOTIDE SEQUENCE</scope>
    <source>
        <strain evidence="1">Sampled in the wild</strain>
    </source>
</reference>